<dbReference type="SUPFAM" id="SSF52540">
    <property type="entry name" value="P-loop containing nucleoside triphosphate hydrolases"/>
    <property type="match status" value="1"/>
</dbReference>
<dbReference type="GO" id="GO:0017095">
    <property type="term" value="F:heparan sulfate 6-sulfotransferase activity"/>
    <property type="evidence" value="ECO:0007669"/>
    <property type="project" value="TreeGrafter"/>
</dbReference>
<keyword evidence="8" id="KW-1185">Reference proteome</keyword>
<evidence type="ECO:0000256" key="1">
    <source>
        <dbReference type="ARBA" id="ARBA00004167"/>
    </source>
</evidence>
<dbReference type="GO" id="GO:0016020">
    <property type="term" value="C:membrane"/>
    <property type="evidence" value="ECO:0007669"/>
    <property type="project" value="UniProtKB-SubCell"/>
</dbReference>
<evidence type="ECO:0000313" key="8">
    <source>
        <dbReference type="Proteomes" id="UP000199356"/>
    </source>
</evidence>
<evidence type="ECO:0000256" key="6">
    <source>
        <dbReference type="ARBA" id="ARBA00023180"/>
    </source>
</evidence>
<reference evidence="7 8" key="1">
    <citation type="submission" date="2016-10" db="EMBL/GenBank/DDBJ databases">
        <authorList>
            <person name="de Groot N.N."/>
        </authorList>
    </citation>
    <scope>NUCLEOTIDE SEQUENCE [LARGE SCALE GENOMIC DNA]</scope>
    <source>
        <strain evidence="7 8">DSM 19547</strain>
    </source>
</reference>
<accession>A0A1I5L8Z8</accession>
<dbReference type="STRING" id="441119.SAMN04488047_101525"/>
<proteinExistence type="predicted"/>
<evidence type="ECO:0000256" key="3">
    <source>
        <dbReference type="ARBA" id="ARBA00022692"/>
    </source>
</evidence>
<dbReference type="Proteomes" id="UP000199356">
    <property type="component" value="Unassembled WGS sequence"/>
</dbReference>
<dbReference type="PANTHER" id="PTHR12812:SF0">
    <property type="entry name" value="HEPARAN-SULFATE 6-O-SULFOTRANSFERASE"/>
    <property type="match status" value="1"/>
</dbReference>
<dbReference type="OrthoDB" id="7992362at2"/>
<name>A0A1I5L8Z8_9RHOB</name>
<gene>
    <name evidence="7" type="ORF">SAMN04488047_101525</name>
</gene>
<evidence type="ECO:0000313" key="7">
    <source>
        <dbReference type="EMBL" id="SFO93673.1"/>
    </source>
</evidence>
<dbReference type="AlphaFoldDB" id="A0A1I5L8Z8"/>
<sequence length="233" mass="25816">MRGIVYIHVPKCGGTSFGTALRMRYAWSQAVIRPRPGPPCEDAQARAARIVREYDRRDAVLARHLAAGTRCISGHVRYDPRLQDRHPDHAFVTLLRDPVERFVSHYHHLQRRHPDAGRPDTLEAFLDTPDAARLGAQYLFYFARTWPGDDAEAGVPRAVAALARFALVGSLDRPKTFRQALARLAGGPIPPLARNRAPQGSFAPDGDLRRRIETLCAADIAIYDAARNLAAAA</sequence>
<dbReference type="InterPro" id="IPR027417">
    <property type="entry name" value="P-loop_NTPase"/>
</dbReference>
<keyword evidence="2 7" id="KW-0808">Transferase</keyword>
<dbReference type="InterPro" id="IPR005331">
    <property type="entry name" value="Sulfotransferase"/>
</dbReference>
<keyword evidence="5" id="KW-0472">Membrane</keyword>
<dbReference type="InterPro" id="IPR010635">
    <property type="entry name" value="Heparan_SO4-6-sulfoTrfase"/>
</dbReference>
<dbReference type="PANTHER" id="PTHR12812">
    <property type="entry name" value="HEPARAN SULFATE 6-O-SULFOTRANSFERASE 3"/>
    <property type="match status" value="1"/>
</dbReference>
<protein>
    <submittedName>
        <fullName evidence="7">Sulfotransferase family protein</fullName>
    </submittedName>
</protein>
<organism evidence="7 8">
    <name type="scientific">Tranquillimonas alkanivorans</name>
    <dbReference type="NCBI Taxonomy" id="441119"/>
    <lineage>
        <taxon>Bacteria</taxon>
        <taxon>Pseudomonadati</taxon>
        <taxon>Pseudomonadota</taxon>
        <taxon>Alphaproteobacteria</taxon>
        <taxon>Rhodobacterales</taxon>
        <taxon>Roseobacteraceae</taxon>
        <taxon>Tranquillimonas</taxon>
    </lineage>
</organism>
<keyword evidence="6" id="KW-0325">Glycoprotein</keyword>
<dbReference type="Gene3D" id="3.40.50.300">
    <property type="entry name" value="P-loop containing nucleotide triphosphate hydrolases"/>
    <property type="match status" value="1"/>
</dbReference>
<keyword evidence="4" id="KW-1133">Transmembrane helix</keyword>
<dbReference type="RefSeq" id="WP_093417243.1">
    <property type="nucleotide sequence ID" value="NZ_FOXA01000001.1"/>
</dbReference>
<dbReference type="EMBL" id="FOXA01000001">
    <property type="protein sequence ID" value="SFO93673.1"/>
    <property type="molecule type" value="Genomic_DNA"/>
</dbReference>
<evidence type="ECO:0000256" key="4">
    <source>
        <dbReference type="ARBA" id="ARBA00022989"/>
    </source>
</evidence>
<evidence type="ECO:0000256" key="2">
    <source>
        <dbReference type="ARBA" id="ARBA00022679"/>
    </source>
</evidence>
<dbReference type="Pfam" id="PF03567">
    <property type="entry name" value="Sulfotransfer_2"/>
    <property type="match status" value="1"/>
</dbReference>
<comment type="subcellular location">
    <subcellularLocation>
        <location evidence="1">Membrane</location>
        <topology evidence="1">Single-pass membrane protein</topology>
    </subcellularLocation>
</comment>
<evidence type="ECO:0000256" key="5">
    <source>
        <dbReference type="ARBA" id="ARBA00023136"/>
    </source>
</evidence>
<keyword evidence="3" id="KW-0812">Transmembrane</keyword>